<dbReference type="AlphaFoldDB" id="A0A085WU99"/>
<keyword evidence="1 3" id="KW-0378">Hydrolase</keyword>
<dbReference type="OrthoDB" id="9804723at2"/>
<dbReference type="Gene3D" id="3.40.50.1820">
    <property type="entry name" value="alpha/beta hydrolase"/>
    <property type="match status" value="1"/>
</dbReference>
<evidence type="ECO:0000313" key="4">
    <source>
        <dbReference type="Proteomes" id="UP000028725"/>
    </source>
</evidence>
<dbReference type="Proteomes" id="UP000028725">
    <property type="component" value="Unassembled WGS sequence"/>
</dbReference>
<dbReference type="InterPro" id="IPR029058">
    <property type="entry name" value="AB_hydrolase_fold"/>
</dbReference>
<dbReference type="SUPFAM" id="SSF53474">
    <property type="entry name" value="alpha/beta-Hydrolases"/>
    <property type="match status" value="1"/>
</dbReference>
<organism evidence="3 4">
    <name type="scientific">Hyalangium minutum</name>
    <dbReference type="NCBI Taxonomy" id="394096"/>
    <lineage>
        <taxon>Bacteria</taxon>
        <taxon>Pseudomonadati</taxon>
        <taxon>Myxococcota</taxon>
        <taxon>Myxococcia</taxon>
        <taxon>Myxococcales</taxon>
        <taxon>Cystobacterineae</taxon>
        <taxon>Archangiaceae</taxon>
        <taxon>Hyalangium</taxon>
    </lineage>
</organism>
<dbReference type="EMBL" id="JMCB01000002">
    <property type="protein sequence ID" value="KFE71262.1"/>
    <property type="molecule type" value="Genomic_DNA"/>
</dbReference>
<dbReference type="GO" id="GO:0016787">
    <property type="term" value="F:hydrolase activity"/>
    <property type="evidence" value="ECO:0007669"/>
    <property type="project" value="UniProtKB-KW"/>
</dbReference>
<feature type="domain" description="AB hydrolase-1" evidence="2">
    <location>
        <begin position="33"/>
        <end position="152"/>
    </location>
</feature>
<reference evidence="3 4" key="1">
    <citation type="submission" date="2014-04" db="EMBL/GenBank/DDBJ databases">
        <title>Genome assembly of Hyalangium minutum DSM 14724.</title>
        <authorList>
            <person name="Sharma G."/>
            <person name="Subramanian S."/>
        </authorList>
    </citation>
    <scope>NUCLEOTIDE SEQUENCE [LARGE SCALE GENOMIC DNA]</scope>
    <source>
        <strain evidence="3 4">DSM 14724</strain>
    </source>
</reference>
<dbReference type="PANTHER" id="PTHR43798:SF31">
    <property type="entry name" value="AB HYDROLASE SUPERFAMILY PROTEIN YCLE"/>
    <property type="match status" value="1"/>
</dbReference>
<dbReference type="GO" id="GO:0016020">
    <property type="term" value="C:membrane"/>
    <property type="evidence" value="ECO:0007669"/>
    <property type="project" value="TreeGrafter"/>
</dbReference>
<dbReference type="PANTHER" id="PTHR43798">
    <property type="entry name" value="MONOACYLGLYCEROL LIPASE"/>
    <property type="match status" value="1"/>
</dbReference>
<name>A0A085WU99_9BACT</name>
<dbReference type="InterPro" id="IPR000639">
    <property type="entry name" value="Epox_hydrolase-like"/>
</dbReference>
<dbReference type="PATRIC" id="fig|394096.3.peg.1042"/>
<dbReference type="InterPro" id="IPR000073">
    <property type="entry name" value="AB_hydrolase_1"/>
</dbReference>
<proteinExistence type="predicted"/>
<dbReference type="PRINTS" id="PR00111">
    <property type="entry name" value="ABHYDROLASE"/>
</dbReference>
<protein>
    <submittedName>
        <fullName evidence="3">Putative hydrolase</fullName>
    </submittedName>
</protein>
<sequence>MGEFMSVSEPLLDIRRVSANGISVNVATAGDGPAVVLLHGWPHTWEVWRPVLPTLASTHRVIAPDLRGLGASDKPDDGYHLHTLADDAVALLDVLGIERAAVVGIDLGAPVAFMTAARHRDRVERLVVMESLLGRLPGAERFLANGPPWWFGFHAVPGLPETVLAGNVGAYIDWFLRVGTYGLSGVPKPLRDAFVAAYEDPRTLHCGFQHYRAMPINAALIAEAVAEGPLRMPVLALGGNVVGDALHRQLVPVAPDLRGAILERCGHIIPADAPDALLAELGPFLAESPAV</sequence>
<evidence type="ECO:0000313" key="3">
    <source>
        <dbReference type="EMBL" id="KFE71262.1"/>
    </source>
</evidence>
<keyword evidence="4" id="KW-1185">Reference proteome</keyword>
<dbReference type="InterPro" id="IPR050266">
    <property type="entry name" value="AB_hydrolase_sf"/>
</dbReference>
<evidence type="ECO:0000259" key="2">
    <source>
        <dbReference type="Pfam" id="PF00561"/>
    </source>
</evidence>
<dbReference type="PRINTS" id="PR00412">
    <property type="entry name" value="EPOXHYDRLASE"/>
</dbReference>
<accession>A0A085WU99</accession>
<dbReference type="Pfam" id="PF00561">
    <property type="entry name" value="Abhydrolase_1"/>
    <property type="match status" value="1"/>
</dbReference>
<evidence type="ECO:0000256" key="1">
    <source>
        <dbReference type="ARBA" id="ARBA00022801"/>
    </source>
</evidence>
<comment type="caution">
    <text evidence="3">The sequence shown here is derived from an EMBL/GenBank/DDBJ whole genome shotgun (WGS) entry which is preliminary data.</text>
</comment>
<dbReference type="STRING" id="394096.DB31_3392"/>
<gene>
    <name evidence="3" type="ORF">DB31_3392</name>
</gene>